<dbReference type="Gene3D" id="3.20.80.10">
    <property type="entry name" value="Regulatory factor, effector binding domain"/>
    <property type="match status" value="1"/>
</dbReference>
<dbReference type="Gene3D" id="1.10.357.10">
    <property type="entry name" value="Tetracycline Repressor, domain 2"/>
    <property type="match status" value="1"/>
</dbReference>
<dbReference type="PRINTS" id="PR00455">
    <property type="entry name" value="HTHTETR"/>
</dbReference>
<dbReference type="InterPro" id="IPR009057">
    <property type="entry name" value="Homeodomain-like_sf"/>
</dbReference>
<dbReference type="Proteomes" id="UP000608530">
    <property type="component" value="Unassembled WGS sequence"/>
</dbReference>
<keyword evidence="2 4" id="KW-0238">DNA-binding</keyword>
<evidence type="ECO:0000256" key="1">
    <source>
        <dbReference type="ARBA" id="ARBA00023015"/>
    </source>
</evidence>
<dbReference type="EMBL" id="JAEHOH010000003">
    <property type="protein sequence ID" value="MBK0418025.1"/>
    <property type="molecule type" value="Genomic_DNA"/>
</dbReference>
<dbReference type="InterPro" id="IPR010499">
    <property type="entry name" value="AraC_E-bd"/>
</dbReference>
<dbReference type="GO" id="GO:0003700">
    <property type="term" value="F:DNA-binding transcription factor activity"/>
    <property type="evidence" value="ECO:0007669"/>
    <property type="project" value="TreeGrafter"/>
</dbReference>
<dbReference type="InterPro" id="IPR001647">
    <property type="entry name" value="HTH_TetR"/>
</dbReference>
<dbReference type="Pfam" id="PF06445">
    <property type="entry name" value="GyrI-like"/>
    <property type="match status" value="1"/>
</dbReference>
<evidence type="ECO:0000256" key="5">
    <source>
        <dbReference type="SAM" id="MobiDB-lite"/>
    </source>
</evidence>
<dbReference type="InterPro" id="IPR041347">
    <property type="entry name" value="MftR_C"/>
</dbReference>
<evidence type="ECO:0000256" key="3">
    <source>
        <dbReference type="ARBA" id="ARBA00023163"/>
    </source>
</evidence>
<dbReference type="Pfam" id="PF17754">
    <property type="entry name" value="TetR_C_14"/>
    <property type="match status" value="1"/>
</dbReference>
<feature type="compositionally biased region" description="Low complexity" evidence="5">
    <location>
        <begin position="1"/>
        <end position="12"/>
    </location>
</feature>
<keyword evidence="1" id="KW-0805">Transcription regulation</keyword>
<organism evidence="7 8">
    <name type="scientific">Leucobacter chromiisoli</name>
    <dbReference type="NCBI Taxonomy" id="2796471"/>
    <lineage>
        <taxon>Bacteria</taxon>
        <taxon>Bacillati</taxon>
        <taxon>Actinomycetota</taxon>
        <taxon>Actinomycetes</taxon>
        <taxon>Micrococcales</taxon>
        <taxon>Microbacteriaceae</taxon>
        <taxon>Leucobacter</taxon>
    </lineage>
</organism>
<dbReference type="PANTHER" id="PTHR30055:SF238">
    <property type="entry name" value="MYCOFACTOCIN BIOSYNTHESIS TRANSCRIPTIONAL REGULATOR MFTR-RELATED"/>
    <property type="match status" value="1"/>
</dbReference>
<proteinExistence type="predicted"/>
<evidence type="ECO:0000313" key="7">
    <source>
        <dbReference type="EMBL" id="MBK0418025.1"/>
    </source>
</evidence>
<dbReference type="PANTHER" id="PTHR30055">
    <property type="entry name" value="HTH-TYPE TRANSCRIPTIONAL REGULATOR RUTR"/>
    <property type="match status" value="1"/>
</dbReference>
<reference evidence="7" key="1">
    <citation type="submission" date="2020-12" db="EMBL/GenBank/DDBJ databases">
        <title>Leucobacter sp. CAS1, isolated from Chromium sludge.</title>
        <authorList>
            <person name="Xu Z."/>
        </authorList>
    </citation>
    <scope>NUCLEOTIDE SEQUENCE</scope>
    <source>
        <strain evidence="7">CSA1</strain>
    </source>
</reference>
<dbReference type="Gene3D" id="1.10.10.60">
    <property type="entry name" value="Homeodomain-like"/>
    <property type="match status" value="1"/>
</dbReference>
<dbReference type="InterPro" id="IPR050109">
    <property type="entry name" value="HTH-type_TetR-like_transc_reg"/>
</dbReference>
<sequence>MTTRASAGSAAPGGRGRPRASSREVLEEAAYELFLEQGFEGTTVAEIARRAGVSRGTFFNYFASKADVFWADIDEALAQLPGALRECERGVPPAEALSSGLVRLAAVFGPDRVPWILTQYEAMGSPAEVGVSALARLGRAAEELTQFLAERSGAAARDLPSRALSYAALGTLVAAARTWAEAGPARGRLSAHVERAFAAGPWRVDSAASRTEESTMTEHQFPVPRIEQHEERHLAVVREKVPFSGIAGLYDRAYPLVFDALRRAGVEPAAAPMGVVHGEPGETLDLSVAVPVAEPFTAAEDGGEVTAETLPGGRVATMLVRGDYSLISAGYERLFGWISEQGLVPAGISWEQYLTEPEPGGDPALNETLLGVPIAD</sequence>
<dbReference type="RefSeq" id="WP_200113828.1">
    <property type="nucleotide sequence ID" value="NZ_JAEHOH010000003.1"/>
</dbReference>
<dbReference type="GO" id="GO:0000976">
    <property type="term" value="F:transcription cis-regulatory region binding"/>
    <property type="evidence" value="ECO:0007669"/>
    <property type="project" value="TreeGrafter"/>
</dbReference>
<dbReference type="PROSITE" id="PS01081">
    <property type="entry name" value="HTH_TETR_1"/>
    <property type="match status" value="1"/>
</dbReference>
<dbReference type="SUPFAM" id="SSF46689">
    <property type="entry name" value="Homeodomain-like"/>
    <property type="match status" value="1"/>
</dbReference>
<feature type="domain" description="HTH tetR-type" evidence="6">
    <location>
        <begin position="20"/>
        <end position="80"/>
    </location>
</feature>
<dbReference type="InterPro" id="IPR029442">
    <property type="entry name" value="GyrI-like"/>
</dbReference>
<dbReference type="SUPFAM" id="SSF55136">
    <property type="entry name" value="Probable bacterial effector-binding domain"/>
    <property type="match status" value="1"/>
</dbReference>
<dbReference type="AlphaFoldDB" id="A0A934UTR8"/>
<dbReference type="SMART" id="SM00871">
    <property type="entry name" value="AraC_E_bind"/>
    <property type="match status" value="1"/>
</dbReference>
<keyword evidence="8" id="KW-1185">Reference proteome</keyword>
<dbReference type="InterPro" id="IPR011256">
    <property type="entry name" value="Reg_factor_effector_dom_sf"/>
</dbReference>
<evidence type="ECO:0000256" key="2">
    <source>
        <dbReference type="ARBA" id="ARBA00023125"/>
    </source>
</evidence>
<evidence type="ECO:0000259" key="6">
    <source>
        <dbReference type="PROSITE" id="PS50977"/>
    </source>
</evidence>
<name>A0A934UTR8_9MICO</name>
<evidence type="ECO:0000256" key="4">
    <source>
        <dbReference type="PROSITE-ProRule" id="PRU00335"/>
    </source>
</evidence>
<comment type="caution">
    <text evidence="7">The sequence shown here is derived from an EMBL/GenBank/DDBJ whole genome shotgun (WGS) entry which is preliminary data.</text>
</comment>
<gene>
    <name evidence="7" type="ORF">JD276_03115</name>
</gene>
<evidence type="ECO:0000313" key="8">
    <source>
        <dbReference type="Proteomes" id="UP000608530"/>
    </source>
</evidence>
<keyword evidence="3" id="KW-0804">Transcription</keyword>
<accession>A0A934UTR8</accession>
<dbReference type="Pfam" id="PF00440">
    <property type="entry name" value="TetR_N"/>
    <property type="match status" value="1"/>
</dbReference>
<protein>
    <submittedName>
        <fullName evidence="7">TetR family transcriptional regulator</fullName>
    </submittedName>
</protein>
<dbReference type="PROSITE" id="PS50977">
    <property type="entry name" value="HTH_TETR_2"/>
    <property type="match status" value="1"/>
</dbReference>
<dbReference type="InterPro" id="IPR023772">
    <property type="entry name" value="DNA-bd_HTH_TetR-type_CS"/>
</dbReference>
<feature type="region of interest" description="Disordered" evidence="5">
    <location>
        <begin position="1"/>
        <end position="22"/>
    </location>
</feature>
<feature type="DNA-binding region" description="H-T-H motif" evidence="4">
    <location>
        <begin position="43"/>
        <end position="62"/>
    </location>
</feature>